<dbReference type="Proteomes" id="UP001419268">
    <property type="component" value="Unassembled WGS sequence"/>
</dbReference>
<feature type="region of interest" description="Disordered" evidence="1">
    <location>
        <begin position="1"/>
        <end position="38"/>
    </location>
</feature>
<proteinExistence type="predicted"/>
<name>A0AAP0PGI4_9MAGN</name>
<evidence type="ECO:0000256" key="1">
    <source>
        <dbReference type="SAM" id="MobiDB-lite"/>
    </source>
</evidence>
<sequence length="158" mass="18203">MAENQAEDEDDELFGDFKFVSSSNHSNQQQHNEDEDDWGDFVDNFSNSNNNHDFFPSHSSDGFNNLSVNGFFSGQNPSGGAYDATKDLDPFDSSCVESDVNLNSGSAVEKRWEKLEELYRFRFSETRRRRRWWRRWRSLVSVLAVMIKGTWSPSLGIA</sequence>
<accession>A0AAP0PGI4</accession>
<dbReference type="EMBL" id="JBBNAG010000004">
    <property type="protein sequence ID" value="KAK9140021.1"/>
    <property type="molecule type" value="Genomic_DNA"/>
</dbReference>
<feature type="compositionally biased region" description="Acidic residues" evidence="1">
    <location>
        <begin position="1"/>
        <end position="14"/>
    </location>
</feature>
<gene>
    <name evidence="2" type="ORF">Scep_009702</name>
</gene>
<dbReference type="AlphaFoldDB" id="A0AAP0PGI4"/>
<organism evidence="2 3">
    <name type="scientific">Stephania cephalantha</name>
    <dbReference type="NCBI Taxonomy" id="152367"/>
    <lineage>
        <taxon>Eukaryota</taxon>
        <taxon>Viridiplantae</taxon>
        <taxon>Streptophyta</taxon>
        <taxon>Embryophyta</taxon>
        <taxon>Tracheophyta</taxon>
        <taxon>Spermatophyta</taxon>
        <taxon>Magnoliopsida</taxon>
        <taxon>Ranunculales</taxon>
        <taxon>Menispermaceae</taxon>
        <taxon>Menispermoideae</taxon>
        <taxon>Cissampelideae</taxon>
        <taxon>Stephania</taxon>
    </lineage>
</organism>
<keyword evidence="3" id="KW-1185">Reference proteome</keyword>
<comment type="caution">
    <text evidence="2">The sequence shown here is derived from an EMBL/GenBank/DDBJ whole genome shotgun (WGS) entry which is preliminary data.</text>
</comment>
<protein>
    <submittedName>
        <fullName evidence="2">Uncharacterized protein</fullName>
    </submittedName>
</protein>
<evidence type="ECO:0000313" key="2">
    <source>
        <dbReference type="EMBL" id="KAK9140021.1"/>
    </source>
</evidence>
<feature type="compositionally biased region" description="Low complexity" evidence="1">
    <location>
        <begin position="21"/>
        <end position="30"/>
    </location>
</feature>
<evidence type="ECO:0000313" key="3">
    <source>
        <dbReference type="Proteomes" id="UP001419268"/>
    </source>
</evidence>
<reference evidence="2 3" key="1">
    <citation type="submission" date="2024-01" db="EMBL/GenBank/DDBJ databases">
        <title>Genome assemblies of Stephania.</title>
        <authorList>
            <person name="Yang L."/>
        </authorList>
    </citation>
    <scope>NUCLEOTIDE SEQUENCE [LARGE SCALE GENOMIC DNA]</scope>
    <source>
        <strain evidence="2">JXDWG</strain>
        <tissue evidence="2">Leaf</tissue>
    </source>
</reference>